<evidence type="ECO:0000313" key="1">
    <source>
        <dbReference type="EMBL" id="SFQ43708.1"/>
    </source>
</evidence>
<reference evidence="1 2" key="1">
    <citation type="submission" date="2016-10" db="EMBL/GenBank/DDBJ databases">
        <authorList>
            <person name="de Groot N.N."/>
        </authorList>
    </citation>
    <scope>NUCLEOTIDE SEQUENCE [LARGE SCALE GENOMIC DNA]</scope>
    <source>
        <strain evidence="1 2">DSM 20581</strain>
    </source>
</reference>
<proteinExistence type="predicted"/>
<name>A0A1I5YHP6_9LACT</name>
<dbReference type="InterPro" id="IPR024623">
    <property type="entry name" value="YtxH"/>
</dbReference>
<evidence type="ECO:0000313" key="2">
    <source>
        <dbReference type="Proteomes" id="UP000199136"/>
    </source>
</evidence>
<dbReference type="PANTHER" id="PTHR35792">
    <property type="entry name" value="GENERAL STRESS PROTEIN"/>
    <property type="match status" value="1"/>
</dbReference>
<keyword evidence="2" id="KW-1185">Reference proteome</keyword>
<dbReference type="Pfam" id="PF12732">
    <property type="entry name" value="YtxH"/>
    <property type="match status" value="1"/>
</dbReference>
<gene>
    <name evidence="1" type="ORF">SAMN04488506_2022</name>
</gene>
<dbReference type="PANTHER" id="PTHR35792:SF1">
    <property type="entry name" value="SLL0268 PROTEIN"/>
    <property type="match status" value="1"/>
</dbReference>
<dbReference type="AlphaFoldDB" id="A0A1I5YHP6"/>
<protein>
    <submittedName>
        <fullName evidence="1">Gas vesicle protein</fullName>
    </submittedName>
</protein>
<accession>A0A1I5YHP6</accession>
<dbReference type="STRING" id="82801.SAMN04488506_2022"/>
<dbReference type="InterPro" id="IPR052928">
    <property type="entry name" value="Desiccation-related_membrane"/>
</dbReference>
<dbReference type="EMBL" id="FOXW01000008">
    <property type="protein sequence ID" value="SFQ43708.1"/>
    <property type="molecule type" value="Genomic_DNA"/>
</dbReference>
<sequence>MSKGTFWLGAVIGGAAAYAAAMLYAPKSGQELQEELKEKADYTKETGKDYYDIVKTKSGDVKAMLQDASHDVSTSFKEASQKISGQARVDGPILKDNLKGLTKKNSMSKELLKANLKAATHDLKQTTTELKTDLTETGSAVKNVAGELAKQSKQEMNEVKIERQGEREYELYQDAFQEELDLENSFKN</sequence>
<organism evidence="1 2">
    <name type="scientific">Desemzia incerta</name>
    <dbReference type="NCBI Taxonomy" id="82801"/>
    <lineage>
        <taxon>Bacteria</taxon>
        <taxon>Bacillati</taxon>
        <taxon>Bacillota</taxon>
        <taxon>Bacilli</taxon>
        <taxon>Lactobacillales</taxon>
        <taxon>Carnobacteriaceae</taxon>
        <taxon>Desemzia</taxon>
    </lineage>
</organism>
<dbReference type="Proteomes" id="UP000199136">
    <property type="component" value="Unassembled WGS sequence"/>
</dbReference>